<dbReference type="PATRIC" id="fig|1267003.4.peg.860"/>
<evidence type="ECO:0000313" key="2">
    <source>
        <dbReference type="Proteomes" id="UP000051176"/>
    </source>
</evidence>
<dbReference type="STRING" id="357278.IV61_GL000849"/>
<name>A0A0R1GRK5_9LACO</name>
<proteinExistence type="predicted"/>
<dbReference type="AlphaFoldDB" id="A0A0R1GRK5"/>
<evidence type="ECO:0000313" key="1">
    <source>
        <dbReference type="EMBL" id="KRK36504.1"/>
    </source>
</evidence>
<keyword evidence="2" id="KW-1185">Reference proteome</keyword>
<sequence>MTNLSRLSQAPFEQILLLDKRHGLERLPQEQVNFSMNQDFVKSGRFEACLTGLWIFRLNTKGRVIGMVLNETFYILAFDLSFSTYRH</sequence>
<accession>A0A0R1GRK5</accession>
<dbReference type="Proteomes" id="UP000051176">
    <property type="component" value="Unassembled WGS sequence"/>
</dbReference>
<comment type="caution">
    <text evidence="1">The sequence shown here is derived from an EMBL/GenBank/DDBJ whole genome shotgun (WGS) entry which is preliminary data.</text>
</comment>
<reference evidence="1 2" key="1">
    <citation type="journal article" date="2015" name="Genome Announc.">
        <title>Expanding the biotechnology potential of lactobacilli through comparative genomics of 213 strains and associated genera.</title>
        <authorList>
            <person name="Sun Z."/>
            <person name="Harris H.M."/>
            <person name="McCann A."/>
            <person name="Guo C."/>
            <person name="Argimon S."/>
            <person name="Zhang W."/>
            <person name="Yang X."/>
            <person name="Jeffery I.B."/>
            <person name="Cooney J.C."/>
            <person name="Kagawa T.F."/>
            <person name="Liu W."/>
            <person name="Song Y."/>
            <person name="Salvetti E."/>
            <person name="Wrobel A."/>
            <person name="Rasinkangas P."/>
            <person name="Parkhill J."/>
            <person name="Rea M.C."/>
            <person name="O'Sullivan O."/>
            <person name="Ritari J."/>
            <person name="Douillard F.P."/>
            <person name="Paul Ross R."/>
            <person name="Yang R."/>
            <person name="Briner A.E."/>
            <person name="Felis G.E."/>
            <person name="de Vos W.M."/>
            <person name="Barrangou R."/>
            <person name="Klaenhammer T.R."/>
            <person name="Caufield P.W."/>
            <person name="Cui Y."/>
            <person name="Zhang H."/>
            <person name="O'Toole P.W."/>
        </authorList>
    </citation>
    <scope>NUCLEOTIDE SEQUENCE [LARGE SCALE GENOMIC DNA]</scope>
    <source>
        <strain evidence="1 2">ATCC 53295</strain>
    </source>
</reference>
<gene>
    <name evidence="1" type="ORF">FD07_GL000810</name>
</gene>
<organism evidence="1 2">
    <name type="scientific">Levilactobacillus parabrevis ATCC 53295</name>
    <dbReference type="NCBI Taxonomy" id="1267003"/>
    <lineage>
        <taxon>Bacteria</taxon>
        <taxon>Bacillati</taxon>
        <taxon>Bacillota</taxon>
        <taxon>Bacilli</taxon>
        <taxon>Lactobacillales</taxon>
        <taxon>Lactobacillaceae</taxon>
        <taxon>Levilactobacillus</taxon>
    </lineage>
</organism>
<dbReference type="EMBL" id="AZCZ01000020">
    <property type="protein sequence ID" value="KRK36504.1"/>
    <property type="molecule type" value="Genomic_DNA"/>
</dbReference>
<protein>
    <submittedName>
        <fullName evidence="1">Uncharacterized protein</fullName>
    </submittedName>
</protein>